<accession>A0A3P8CWQ0</accession>
<evidence type="ECO:0000256" key="1">
    <source>
        <dbReference type="ARBA" id="ARBA00009510"/>
    </source>
</evidence>
<dbReference type="Proteomes" id="UP000277204">
    <property type="component" value="Unassembled WGS sequence"/>
</dbReference>
<comment type="subunit">
    <text evidence="8">Part of the nuclear pore complex (NPC).</text>
</comment>
<dbReference type="InterPro" id="IPR015940">
    <property type="entry name" value="UBA"/>
</dbReference>
<evidence type="ECO:0000259" key="10">
    <source>
        <dbReference type="PROSITE" id="PS50030"/>
    </source>
</evidence>
<dbReference type="SUPFAM" id="SSF46934">
    <property type="entry name" value="UBA-like"/>
    <property type="match status" value="1"/>
</dbReference>
<dbReference type="Gene3D" id="1.20.190.50">
    <property type="match status" value="1"/>
</dbReference>
<feature type="domain" description="UBA" evidence="10">
    <location>
        <begin position="529"/>
        <end position="570"/>
    </location>
</feature>
<dbReference type="GO" id="GO:0006606">
    <property type="term" value="P:protein import into nucleus"/>
    <property type="evidence" value="ECO:0007669"/>
    <property type="project" value="TreeGrafter"/>
</dbReference>
<feature type="region of interest" description="Disordered" evidence="9">
    <location>
        <begin position="581"/>
        <end position="628"/>
    </location>
</feature>
<evidence type="ECO:0000313" key="11">
    <source>
        <dbReference type="EMBL" id="VDP43422.1"/>
    </source>
</evidence>
<dbReference type="PROSITE" id="PS50030">
    <property type="entry name" value="UBA"/>
    <property type="match status" value="1"/>
</dbReference>
<feature type="compositionally biased region" description="Polar residues" evidence="9">
    <location>
        <begin position="581"/>
        <end position="595"/>
    </location>
</feature>
<dbReference type="EMBL" id="UZAI01019184">
    <property type="protein sequence ID" value="VDP43422.1"/>
    <property type="molecule type" value="Genomic_DNA"/>
</dbReference>
<dbReference type="AlphaFoldDB" id="A0A3P8CWQ0"/>
<keyword evidence="4" id="KW-0653">Protein transport</keyword>
<comment type="function">
    <text evidence="8">Functions as a component of the nuclear pore complex (NPC).</text>
</comment>
<keyword evidence="7 8" id="KW-0539">Nucleus</keyword>
<keyword evidence="8" id="KW-0472">Membrane</keyword>
<dbReference type="InterPro" id="IPR009060">
    <property type="entry name" value="UBA-like_sf"/>
</dbReference>
<evidence type="ECO:0000256" key="5">
    <source>
        <dbReference type="ARBA" id="ARBA00023010"/>
    </source>
</evidence>
<keyword evidence="3" id="KW-0509">mRNA transport</keyword>
<dbReference type="PANTHER" id="PTHR13003">
    <property type="entry name" value="NUP107-RELATED"/>
    <property type="match status" value="1"/>
</dbReference>
<dbReference type="PANTHER" id="PTHR13003:SF2">
    <property type="entry name" value="NUCLEAR PORE COMPLEX PROTEIN NUP107"/>
    <property type="match status" value="1"/>
</dbReference>
<dbReference type="GO" id="GO:0006406">
    <property type="term" value="P:mRNA export from nucleus"/>
    <property type="evidence" value="ECO:0007669"/>
    <property type="project" value="TreeGrafter"/>
</dbReference>
<comment type="subcellular location">
    <subcellularLocation>
        <location evidence="8">Nucleus</location>
        <location evidence="8">Nuclear pore complex</location>
    </subcellularLocation>
    <subcellularLocation>
        <location evidence="8">Nucleus membrane</location>
    </subcellularLocation>
</comment>
<dbReference type="SMART" id="SM00165">
    <property type="entry name" value="UBA"/>
    <property type="match status" value="1"/>
</dbReference>
<evidence type="ECO:0000256" key="7">
    <source>
        <dbReference type="ARBA" id="ARBA00023242"/>
    </source>
</evidence>
<evidence type="ECO:0000256" key="3">
    <source>
        <dbReference type="ARBA" id="ARBA00022816"/>
    </source>
</evidence>
<sequence>MPVGTLEHAKIICEKLGSPDWLVNTIREHECLTLYLESRDAFADWYQQVHTNRPVQPSLTNNNNFMHTTYGPRGLAQRLAIEESKKEYLARLERWRHDTRLDTEAAAEKLLALLTYPHPGWLVDIEQQQQQQQLNMDPNDRLTLTTEIHHDKLIDRKLENDEEEIHENNCETLTMNKNDLFDELDENPTSRQLQMNVLRETCITETVFLIVRLYQTAGLHQKCIELSNLIVDNEYGLYKCSLTEVTNAGWSLSQKTFTEYLKKTEHETYDELITLLLNLEANGRIVQLTGLRNISIPQATEDLMLNNSSDHRGPCLLRFTFTDGRNQILGLDMQNKSDLNIDIPPGTKFRLIGSIPLAMGFLLLSKKHIMVLGGVVNNLIREWNMTKFLKGTDNRLIGSGAPMFVPFGSREASCLIQTEGKFLNQLRSDRERNQMKFDSFQMITTNRNEDQVESELQTLFNEHRKEVLAELKSSTSLCTPLSSHNHINGNDVISDVNNTSDHQRIFSGNKPRRFRPGLSRFYELQSQKTMEYDISIAKLLSLGYPYQIANRALKENHNNYQIALDYLLSKSTSIMNIEDNSMMNDNHSINNTSRGIRSRGIHVNNSRSSRGSERGHRGRSRHDDSDGYEFNSNRVSLLLTYK</sequence>
<organism evidence="11 12">
    <name type="scientific">Schistosoma margrebowiei</name>
    <dbReference type="NCBI Taxonomy" id="48269"/>
    <lineage>
        <taxon>Eukaryota</taxon>
        <taxon>Metazoa</taxon>
        <taxon>Spiralia</taxon>
        <taxon>Lophotrochozoa</taxon>
        <taxon>Platyhelminthes</taxon>
        <taxon>Trematoda</taxon>
        <taxon>Digenea</taxon>
        <taxon>Strigeidida</taxon>
        <taxon>Schistosomatoidea</taxon>
        <taxon>Schistosomatidae</taxon>
        <taxon>Schistosoma</taxon>
    </lineage>
</organism>
<evidence type="ECO:0000256" key="4">
    <source>
        <dbReference type="ARBA" id="ARBA00022927"/>
    </source>
</evidence>
<evidence type="ECO:0000313" key="12">
    <source>
        <dbReference type="Proteomes" id="UP000277204"/>
    </source>
</evidence>
<dbReference type="GO" id="GO:0000973">
    <property type="term" value="P:post-transcriptional tethering of RNA polymerase II gene DNA at nuclear periphery"/>
    <property type="evidence" value="ECO:0007669"/>
    <property type="project" value="TreeGrafter"/>
</dbReference>
<feature type="compositionally biased region" description="Basic and acidic residues" evidence="9">
    <location>
        <begin position="610"/>
        <end position="625"/>
    </location>
</feature>
<comment type="similarity">
    <text evidence="1 8">Belongs to the nucleoporin Nup84/Nup107 family.</text>
</comment>
<dbReference type="Gene3D" id="1.10.8.10">
    <property type="entry name" value="DNA helicase RuvA subunit, C-terminal domain"/>
    <property type="match status" value="1"/>
</dbReference>
<dbReference type="InterPro" id="IPR013894">
    <property type="entry name" value="RMI1_OB"/>
</dbReference>
<evidence type="ECO:0000256" key="6">
    <source>
        <dbReference type="ARBA" id="ARBA00023132"/>
    </source>
</evidence>
<protein>
    <recommendedName>
        <fullName evidence="8">Nuclear pore complex protein</fullName>
    </recommendedName>
</protein>
<name>A0A3P8CWQ0_9TREM</name>
<keyword evidence="2 8" id="KW-0813">Transport</keyword>
<dbReference type="GO" id="GO:0017056">
    <property type="term" value="F:structural constituent of nuclear pore"/>
    <property type="evidence" value="ECO:0007669"/>
    <property type="project" value="UniProtKB-UniRule"/>
</dbReference>
<dbReference type="Pfam" id="PF04121">
    <property type="entry name" value="Nup84_Nup100"/>
    <property type="match status" value="1"/>
</dbReference>
<dbReference type="GO" id="GO:0031080">
    <property type="term" value="C:nuclear pore outer ring"/>
    <property type="evidence" value="ECO:0007669"/>
    <property type="project" value="TreeGrafter"/>
</dbReference>
<proteinExistence type="inferred from homology"/>
<gene>
    <name evidence="11" type="ORF">SMRZ_LOCUS22473</name>
</gene>
<evidence type="ECO:0000256" key="8">
    <source>
        <dbReference type="RuleBase" id="RU365072"/>
    </source>
</evidence>
<evidence type="ECO:0000256" key="2">
    <source>
        <dbReference type="ARBA" id="ARBA00022448"/>
    </source>
</evidence>
<dbReference type="Pfam" id="PF08585">
    <property type="entry name" value="RMI1_N_C"/>
    <property type="match status" value="1"/>
</dbReference>
<evidence type="ECO:0000256" key="9">
    <source>
        <dbReference type="SAM" id="MobiDB-lite"/>
    </source>
</evidence>
<keyword evidence="12" id="KW-1185">Reference proteome</keyword>
<reference evidence="11 12" key="1">
    <citation type="submission" date="2018-11" db="EMBL/GenBank/DDBJ databases">
        <authorList>
            <consortium name="Pathogen Informatics"/>
        </authorList>
    </citation>
    <scope>NUCLEOTIDE SEQUENCE [LARGE SCALE GENOMIC DNA]</scope>
    <source>
        <strain evidence="11 12">Zambia</strain>
    </source>
</reference>
<dbReference type="InterPro" id="IPR007252">
    <property type="entry name" value="Nup84/Nup107"/>
</dbReference>
<keyword evidence="6 8" id="KW-0906">Nuclear pore complex</keyword>
<keyword evidence="5 8" id="KW-0811">Translocation</keyword>
<dbReference type="GO" id="GO:0031965">
    <property type="term" value="C:nuclear membrane"/>
    <property type="evidence" value="ECO:0007669"/>
    <property type="project" value="UniProtKB-SubCell"/>
</dbReference>